<dbReference type="Gene3D" id="3.40.630.10">
    <property type="entry name" value="Zn peptidases"/>
    <property type="match status" value="1"/>
</dbReference>
<dbReference type="AlphaFoldDB" id="X1CCH3"/>
<dbReference type="PANTHER" id="PTHR42994">
    <property type="entry name" value="PEPTIDASE T"/>
    <property type="match status" value="1"/>
</dbReference>
<evidence type="ECO:0000259" key="3">
    <source>
        <dbReference type="Pfam" id="PF07687"/>
    </source>
</evidence>
<accession>X1CCH3</accession>
<keyword evidence="2" id="KW-0862">Zinc</keyword>
<proteinExistence type="predicted"/>
<sequence>RYLPVIKSGKIFNKNKECILGGDDKVAVAAIIEVLNVIKERNIPTGDIYIIFTISEEIGVLGAKCINLDLIKAKYGFAFDSDGDIGTIVNRAPYQNSIYAHFKGKAAHAGIEPEKGINSIKAASIAISNMKIGRIDKESTCNVGKIEGGIARNIVAENTKLEMEARSLKLSGLDKITREMINALKKSAKMTGAVLNYEIIREYDGFEVTEDAIPVQIAKKAIRKLKLRPKIISSGGGSDVNIFNSKGKIAVNLSAGMENVHTNKEFVKVEQLKKLSDLVLEICKFVIK</sequence>
<comment type="caution">
    <text evidence="4">The sequence shown here is derived from an EMBL/GenBank/DDBJ whole genome shotgun (WGS) entry which is preliminary data.</text>
</comment>
<dbReference type="Gene3D" id="3.30.70.360">
    <property type="match status" value="1"/>
</dbReference>
<dbReference type="Pfam" id="PF07687">
    <property type="entry name" value="M20_dimer"/>
    <property type="match status" value="1"/>
</dbReference>
<name>X1CCH3_9ZZZZ</name>
<dbReference type="PANTHER" id="PTHR42994:SF2">
    <property type="entry name" value="PEPTIDASE"/>
    <property type="match status" value="1"/>
</dbReference>
<dbReference type="GO" id="GO:0016787">
    <property type="term" value="F:hydrolase activity"/>
    <property type="evidence" value="ECO:0007669"/>
    <property type="project" value="InterPro"/>
</dbReference>
<comment type="cofactor">
    <cofactor evidence="1">
        <name>Zn(2+)</name>
        <dbReference type="ChEBI" id="CHEBI:29105"/>
    </cofactor>
</comment>
<feature type="domain" description="Peptidase M20 dimerisation" evidence="3">
    <location>
        <begin position="101"/>
        <end position="188"/>
    </location>
</feature>
<evidence type="ECO:0000256" key="2">
    <source>
        <dbReference type="ARBA" id="ARBA00022833"/>
    </source>
</evidence>
<evidence type="ECO:0000313" key="4">
    <source>
        <dbReference type="EMBL" id="GAH05287.1"/>
    </source>
</evidence>
<dbReference type="SUPFAM" id="SSF53187">
    <property type="entry name" value="Zn-dependent exopeptidases"/>
    <property type="match status" value="1"/>
</dbReference>
<dbReference type="EMBL" id="BART01020741">
    <property type="protein sequence ID" value="GAH05287.1"/>
    <property type="molecule type" value="Genomic_DNA"/>
</dbReference>
<organism evidence="4">
    <name type="scientific">marine sediment metagenome</name>
    <dbReference type="NCBI Taxonomy" id="412755"/>
    <lineage>
        <taxon>unclassified sequences</taxon>
        <taxon>metagenomes</taxon>
        <taxon>ecological metagenomes</taxon>
    </lineage>
</organism>
<protein>
    <recommendedName>
        <fullName evidence="3">Peptidase M20 dimerisation domain-containing protein</fullName>
    </recommendedName>
</protein>
<evidence type="ECO:0000256" key="1">
    <source>
        <dbReference type="ARBA" id="ARBA00001947"/>
    </source>
</evidence>
<feature type="non-terminal residue" evidence="4">
    <location>
        <position position="1"/>
    </location>
</feature>
<dbReference type="InterPro" id="IPR036264">
    <property type="entry name" value="Bact_exopeptidase_dim_dom"/>
</dbReference>
<dbReference type="Pfam" id="PF01546">
    <property type="entry name" value="Peptidase_M20"/>
    <property type="match status" value="1"/>
</dbReference>
<dbReference type="InterPro" id="IPR011650">
    <property type="entry name" value="Peptidase_M20_dimer"/>
</dbReference>
<gene>
    <name evidence="4" type="ORF">S01H4_38463</name>
</gene>
<reference evidence="4" key="1">
    <citation type="journal article" date="2014" name="Front. Microbiol.">
        <title>High frequency of phylogenetically diverse reductive dehalogenase-homologous genes in deep subseafloor sedimentary metagenomes.</title>
        <authorList>
            <person name="Kawai M."/>
            <person name="Futagami T."/>
            <person name="Toyoda A."/>
            <person name="Takaki Y."/>
            <person name="Nishi S."/>
            <person name="Hori S."/>
            <person name="Arai W."/>
            <person name="Tsubouchi T."/>
            <person name="Morono Y."/>
            <person name="Uchiyama I."/>
            <person name="Ito T."/>
            <person name="Fujiyama A."/>
            <person name="Inagaki F."/>
            <person name="Takami H."/>
        </authorList>
    </citation>
    <scope>NUCLEOTIDE SEQUENCE</scope>
    <source>
        <strain evidence="4">Expedition CK06-06</strain>
    </source>
</reference>
<dbReference type="InterPro" id="IPR002933">
    <property type="entry name" value="Peptidase_M20"/>
</dbReference>
<dbReference type="SUPFAM" id="SSF55031">
    <property type="entry name" value="Bacterial exopeptidase dimerisation domain"/>
    <property type="match status" value="1"/>
</dbReference>